<keyword evidence="9" id="KW-1185">Reference proteome</keyword>
<keyword evidence="5" id="KW-0498">Mitosis</keyword>
<feature type="compositionally biased region" description="Polar residues" evidence="6">
    <location>
        <begin position="321"/>
        <end position="344"/>
    </location>
</feature>
<feature type="region of interest" description="Disordered" evidence="6">
    <location>
        <begin position="275"/>
        <end position="300"/>
    </location>
</feature>
<comment type="similarity">
    <text evidence="2">Belongs to the CLASP family.</text>
</comment>
<dbReference type="GO" id="GO:0090307">
    <property type="term" value="P:mitotic spindle assembly"/>
    <property type="evidence" value="ECO:0007669"/>
    <property type="project" value="TreeGrafter"/>
</dbReference>
<dbReference type="InterPro" id="IPR024395">
    <property type="entry name" value="CLASP_N_dom"/>
</dbReference>
<feature type="compositionally biased region" description="Low complexity" evidence="6">
    <location>
        <begin position="744"/>
        <end position="759"/>
    </location>
</feature>
<evidence type="ECO:0000256" key="2">
    <source>
        <dbReference type="ARBA" id="ARBA00009549"/>
    </source>
</evidence>
<dbReference type="GO" id="GO:0005881">
    <property type="term" value="C:cytoplasmic microtubule"/>
    <property type="evidence" value="ECO:0007669"/>
    <property type="project" value="TreeGrafter"/>
</dbReference>
<dbReference type="Gene3D" id="1.25.10.10">
    <property type="entry name" value="Leucine-rich Repeat Variant"/>
    <property type="match status" value="2"/>
</dbReference>
<evidence type="ECO:0000256" key="6">
    <source>
        <dbReference type="SAM" id="MobiDB-lite"/>
    </source>
</evidence>
<dbReference type="PANTHER" id="PTHR21567">
    <property type="entry name" value="CLASP"/>
    <property type="match status" value="1"/>
</dbReference>
<feature type="compositionally biased region" description="Polar residues" evidence="6">
    <location>
        <begin position="703"/>
        <end position="712"/>
    </location>
</feature>
<dbReference type="InterPro" id="IPR034085">
    <property type="entry name" value="TOG"/>
</dbReference>
<reference evidence="8 9" key="1">
    <citation type="submission" date="2016-07" db="EMBL/GenBank/DDBJ databases">
        <title>Draft genome of the white-rot fungus Obba rivulosa 3A-2.</title>
        <authorList>
            <consortium name="DOE Joint Genome Institute"/>
            <person name="Miettinen O."/>
            <person name="Riley R."/>
            <person name="Acob R."/>
            <person name="Barry K."/>
            <person name="Cullen D."/>
            <person name="De Vries R."/>
            <person name="Hainaut M."/>
            <person name="Hatakka A."/>
            <person name="Henrissat B."/>
            <person name="Hilden K."/>
            <person name="Kuo R."/>
            <person name="Labutti K."/>
            <person name="Lipzen A."/>
            <person name="Makela M.R."/>
            <person name="Sandor L."/>
            <person name="Spatafora J.W."/>
            <person name="Grigoriev I.V."/>
            <person name="Hibbett D.S."/>
        </authorList>
    </citation>
    <scope>NUCLEOTIDE SEQUENCE [LARGE SCALE GENOMIC DNA]</scope>
    <source>
        <strain evidence="8 9">3A-2</strain>
    </source>
</reference>
<dbReference type="SMART" id="SM01349">
    <property type="entry name" value="TOG"/>
    <property type="match status" value="2"/>
</dbReference>
<evidence type="ECO:0000259" key="7">
    <source>
        <dbReference type="SMART" id="SM01349"/>
    </source>
</evidence>
<dbReference type="Pfam" id="PF12348">
    <property type="entry name" value="CLASP_N"/>
    <property type="match status" value="1"/>
</dbReference>
<dbReference type="PANTHER" id="PTHR21567:SF9">
    <property type="entry name" value="CLIP-ASSOCIATING PROTEIN"/>
    <property type="match status" value="1"/>
</dbReference>
<feature type="domain" description="TOG" evidence="7">
    <location>
        <begin position="373"/>
        <end position="615"/>
    </location>
</feature>
<accession>A0A8E2AUC3</accession>
<feature type="compositionally biased region" description="Low complexity" evidence="6">
    <location>
        <begin position="685"/>
        <end position="702"/>
    </location>
</feature>
<keyword evidence="5" id="KW-0131">Cell cycle</keyword>
<keyword evidence="4" id="KW-0493">Microtubule</keyword>
<organism evidence="8 9">
    <name type="scientific">Obba rivulosa</name>
    <dbReference type="NCBI Taxonomy" id="1052685"/>
    <lineage>
        <taxon>Eukaryota</taxon>
        <taxon>Fungi</taxon>
        <taxon>Dikarya</taxon>
        <taxon>Basidiomycota</taxon>
        <taxon>Agaricomycotina</taxon>
        <taxon>Agaricomycetes</taxon>
        <taxon>Polyporales</taxon>
        <taxon>Gelatoporiaceae</taxon>
        <taxon>Obba</taxon>
    </lineage>
</organism>
<dbReference type="GO" id="GO:0008017">
    <property type="term" value="F:microtubule binding"/>
    <property type="evidence" value="ECO:0007669"/>
    <property type="project" value="TreeGrafter"/>
</dbReference>
<dbReference type="InterPro" id="IPR011989">
    <property type="entry name" value="ARM-like"/>
</dbReference>
<dbReference type="GO" id="GO:0005876">
    <property type="term" value="C:spindle microtubule"/>
    <property type="evidence" value="ECO:0007669"/>
    <property type="project" value="TreeGrafter"/>
</dbReference>
<feature type="compositionally biased region" description="Pro residues" evidence="6">
    <location>
        <begin position="723"/>
        <end position="734"/>
    </location>
</feature>
<dbReference type="OrthoDB" id="46159at2759"/>
<evidence type="ECO:0000256" key="3">
    <source>
        <dbReference type="ARBA" id="ARBA00022618"/>
    </source>
</evidence>
<keyword evidence="3" id="KW-0132">Cell division</keyword>
<evidence type="ECO:0000256" key="1">
    <source>
        <dbReference type="ARBA" id="ARBA00004186"/>
    </source>
</evidence>
<evidence type="ECO:0000313" key="9">
    <source>
        <dbReference type="Proteomes" id="UP000250043"/>
    </source>
</evidence>
<feature type="region of interest" description="Disordered" evidence="6">
    <location>
        <begin position="642"/>
        <end position="759"/>
    </location>
</feature>
<gene>
    <name evidence="8" type="ORF">OBBRIDRAFT_846093</name>
</gene>
<dbReference type="GO" id="GO:1990023">
    <property type="term" value="C:mitotic spindle midzone"/>
    <property type="evidence" value="ECO:0007669"/>
    <property type="project" value="TreeGrafter"/>
</dbReference>
<sequence length="1337" mass="141963">MDEDKIRRLIDKCRSNDIDAKVDAITKLQAEFEAGAEIPEADRDALLAVLKACLRTPNQHLTTPTLSALPPLLPLLIARPAQAAPSASPAASSSSASAAPVDAHALRQAMLALLPAGGVLDRLGDSRERAREKARETLVVLGGLAFRSGGAGAALSRSRDGKGPETPLALFERALREQGFASKVWRVREQAILTLVHIRRAHHMFPIRPYLPALVEALEDTDGAVRECARPSVVELFTGPGVTDAARADLKKEMARKNVRKTIVDGVLARLLAGSTGGGSTPGTLSEAGSENGDAPREYVPPSIALMNRTRAGPSAAAGTMSRSTSHSNVAQTSRPSSRAATQSPAPAEPVPGVAAGGGASDVRAVYIASDRDLEQEFSSMLKHFEGRETEHNWAPREQAIQRVRGMLKGEVHERYTEIFMRGLKNGFIDASLKTLASLRTTVAVNTCLLYSELAIALGPACDPFCETLLNALLRMASLTKKITAQQSQITVTTIFAHAGAHPRLVPSLLWNMLQDKAIQTRVYIIGHVKVYLEVYGARSRNAIEAAGAADTLEKCVKKALADPNAGVRENARQCFWIFEGVWPERGRVILESLDSIARKQLEKACPNPAALGAPPVATPKVKKSSVAAAIAASRAKAKAIATAPPTLRHQATSAAHAGRATSPPHRAASPSLSTSGSGGARPTSPLSRVASSPPSRPRVLSGTMSRSASSGVTGGLSRSPPTQAPPASPPSPTPEQTFRRRQASPLASANNSPPNSNATFRMAVKTALPASPPSSVITLASPTLRTRPGLSVPAHLPRESLSIAGLHRMAGSEEESFLMATQIPIPEDSDSEMEDSMNPLSFSVPFEVYPPAPNADSQAASFSPKSSGSKPALSNALSSTAASSPPAGAPQLIVEDALRARAEQAESAAERLLELVEPEEEAAFPSTSLLLRASDATPKLRSKAAGPSTSAASTPSPRTPLKKNAAILKQAALFQDSPAPNGKSASLFDIVDGRDTVNEWWQKRTSLAANGASFGAFALSESDSAAELQGHISALEQGSADVPALKKLAALCVANPAEEPSSPLGTALATPVTPPLKFRSLRSSHGSLSLLWTEDRAFDRLFNALLAFLDPAKDSETLEYGLIVLWEILEHQASLLEGHEGGLFTFLLSVRHCAHPNVMQATNTFRDRLTSWIEPVYGLTTLHASVRAFRDMALPPMSNTEIKDGTYAFGLIAVGKFLLRLPAEVLEDELPRIRATLISALTDTSSDSSLMVREAAAASIIAAQMVLRDEAHLFTLLDGLPDDKKNLLTYLFDKHGSRGSFGAVEPYGLDKLEREMRRLDDRANTPRPSVKSAAAF</sequence>
<dbReference type="EMBL" id="KV722456">
    <property type="protein sequence ID" value="OCH88292.1"/>
    <property type="molecule type" value="Genomic_DNA"/>
</dbReference>
<dbReference type="Proteomes" id="UP000250043">
    <property type="component" value="Unassembled WGS sequence"/>
</dbReference>
<dbReference type="GO" id="GO:0005815">
    <property type="term" value="C:microtubule organizing center"/>
    <property type="evidence" value="ECO:0007669"/>
    <property type="project" value="TreeGrafter"/>
</dbReference>
<name>A0A8E2AUC3_9APHY</name>
<feature type="domain" description="TOG" evidence="7">
    <location>
        <begin position="17"/>
        <end position="263"/>
    </location>
</feature>
<evidence type="ECO:0000256" key="4">
    <source>
        <dbReference type="ARBA" id="ARBA00022701"/>
    </source>
</evidence>
<feature type="compositionally biased region" description="Low complexity" evidence="6">
    <location>
        <begin position="945"/>
        <end position="957"/>
    </location>
</feature>
<evidence type="ECO:0000313" key="8">
    <source>
        <dbReference type="EMBL" id="OCH88292.1"/>
    </source>
</evidence>
<protein>
    <recommendedName>
        <fullName evidence="7">TOG domain-containing protein</fullName>
    </recommendedName>
</protein>
<feature type="region of interest" description="Disordered" evidence="6">
    <location>
        <begin position="856"/>
        <end position="889"/>
    </location>
</feature>
<evidence type="ECO:0000256" key="5">
    <source>
        <dbReference type="ARBA" id="ARBA00022776"/>
    </source>
</evidence>
<proteinExistence type="inferred from homology"/>
<dbReference type="GO" id="GO:0051301">
    <property type="term" value="P:cell division"/>
    <property type="evidence" value="ECO:0007669"/>
    <property type="project" value="UniProtKB-KW"/>
</dbReference>
<comment type="subcellular location">
    <subcellularLocation>
        <location evidence="1">Cytoplasm</location>
        <location evidence="1">Cytoskeleton</location>
        <location evidence="1">Spindle</location>
    </subcellularLocation>
</comment>
<feature type="region of interest" description="Disordered" evidence="6">
    <location>
        <begin position="312"/>
        <end position="357"/>
    </location>
</feature>
<feature type="region of interest" description="Disordered" evidence="6">
    <location>
        <begin position="939"/>
        <end position="961"/>
    </location>
</feature>
<dbReference type="InterPro" id="IPR016024">
    <property type="entry name" value="ARM-type_fold"/>
</dbReference>
<feature type="compositionally biased region" description="Low complexity" evidence="6">
    <location>
        <begin position="872"/>
        <end position="889"/>
    </location>
</feature>
<feature type="compositionally biased region" description="Polar residues" evidence="6">
    <location>
        <begin position="856"/>
        <end position="870"/>
    </location>
</feature>
<dbReference type="SUPFAM" id="SSF48371">
    <property type="entry name" value="ARM repeat"/>
    <property type="match status" value="1"/>
</dbReference>